<dbReference type="Proteomes" id="UP001054945">
    <property type="component" value="Unassembled WGS sequence"/>
</dbReference>
<organism evidence="1 2">
    <name type="scientific">Caerostris extrusa</name>
    <name type="common">Bark spider</name>
    <name type="synonym">Caerostris bankana</name>
    <dbReference type="NCBI Taxonomy" id="172846"/>
    <lineage>
        <taxon>Eukaryota</taxon>
        <taxon>Metazoa</taxon>
        <taxon>Ecdysozoa</taxon>
        <taxon>Arthropoda</taxon>
        <taxon>Chelicerata</taxon>
        <taxon>Arachnida</taxon>
        <taxon>Araneae</taxon>
        <taxon>Araneomorphae</taxon>
        <taxon>Entelegynae</taxon>
        <taxon>Araneoidea</taxon>
        <taxon>Araneidae</taxon>
        <taxon>Caerostris</taxon>
    </lineage>
</organism>
<dbReference type="AlphaFoldDB" id="A0AAV4MIX9"/>
<reference evidence="1 2" key="1">
    <citation type="submission" date="2021-06" db="EMBL/GenBank/DDBJ databases">
        <title>Caerostris extrusa draft genome.</title>
        <authorList>
            <person name="Kono N."/>
            <person name="Arakawa K."/>
        </authorList>
    </citation>
    <scope>NUCLEOTIDE SEQUENCE [LARGE SCALE GENOMIC DNA]</scope>
</reference>
<name>A0AAV4MIX9_CAEEX</name>
<gene>
    <name evidence="1" type="ORF">CEXT_492711</name>
</gene>
<sequence>MPGILCLKNRMDQQLLGVIGVFPTQQANIERLTPPFLLYGEAKISFYDCKSSDLLRPHQLRSIEAYFPHRHKDLWVYGLNLIINPLNEISHNKFKKNFDPHPPTIFIDIYLDL</sequence>
<evidence type="ECO:0000313" key="2">
    <source>
        <dbReference type="Proteomes" id="UP001054945"/>
    </source>
</evidence>
<dbReference type="EMBL" id="BPLR01019796">
    <property type="protein sequence ID" value="GIX71853.1"/>
    <property type="molecule type" value="Genomic_DNA"/>
</dbReference>
<accession>A0AAV4MIX9</accession>
<protein>
    <submittedName>
        <fullName evidence="1">Uncharacterized protein</fullName>
    </submittedName>
</protein>
<keyword evidence="2" id="KW-1185">Reference proteome</keyword>
<evidence type="ECO:0000313" key="1">
    <source>
        <dbReference type="EMBL" id="GIX71853.1"/>
    </source>
</evidence>
<proteinExistence type="predicted"/>
<comment type="caution">
    <text evidence="1">The sequence shown here is derived from an EMBL/GenBank/DDBJ whole genome shotgun (WGS) entry which is preliminary data.</text>
</comment>